<dbReference type="GO" id="GO:0005524">
    <property type="term" value="F:ATP binding"/>
    <property type="evidence" value="ECO:0007669"/>
    <property type="project" value="UniProtKB-KW"/>
</dbReference>
<dbReference type="PROSITE" id="PS00211">
    <property type="entry name" value="ABC_TRANSPORTER_1"/>
    <property type="match status" value="1"/>
</dbReference>
<feature type="compositionally biased region" description="Polar residues" evidence="8">
    <location>
        <begin position="1"/>
        <end position="10"/>
    </location>
</feature>
<evidence type="ECO:0000313" key="11">
    <source>
        <dbReference type="Proteomes" id="UP000326912"/>
    </source>
</evidence>
<evidence type="ECO:0000256" key="8">
    <source>
        <dbReference type="SAM" id="MobiDB-lite"/>
    </source>
</evidence>
<evidence type="ECO:0000256" key="1">
    <source>
        <dbReference type="ARBA" id="ARBA00004236"/>
    </source>
</evidence>
<comment type="subcellular location">
    <subcellularLocation>
        <location evidence="1">Cell membrane</location>
    </subcellularLocation>
</comment>
<keyword evidence="4" id="KW-0547">Nucleotide-binding</keyword>
<gene>
    <name evidence="10" type="ORF">KDW_47670</name>
</gene>
<dbReference type="SUPFAM" id="SSF52540">
    <property type="entry name" value="P-loop containing nucleoside triphosphate hydrolases"/>
    <property type="match status" value="1"/>
</dbReference>
<feature type="domain" description="ABC transporter" evidence="9">
    <location>
        <begin position="29"/>
        <end position="259"/>
    </location>
</feature>
<evidence type="ECO:0000256" key="3">
    <source>
        <dbReference type="ARBA" id="ARBA00022475"/>
    </source>
</evidence>
<dbReference type="Gene3D" id="3.40.50.300">
    <property type="entry name" value="P-loop containing nucleotide triphosphate hydrolases"/>
    <property type="match status" value="1"/>
</dbReference>
<organism evidence="10 11">
    <name type="scientific">Dictyobacter vulcani</name>
    <dbReference type="NCBI Taxonomy" id="2607529"/>
    <lineage>
        <taxon>Bacteria</taxon>
        <taxon>Bacillati</taxon>
        <taxon>Chloroflexota</taxon>
        <taxon>Ktedonobacteria</taxon>
        <taxon>Ktedonobacterales</taxon>
        <taxon>Dictyobacteraceae</taxon>
        <taxon>Dictyobacter</taxon>
    </lineage>
</organism>
<evidence type="ECO:0000313" key="10">
    <source>
        <dbReference type="EMBL" id="GER90605.1"/>
    </source>
</evidence>
<dbReference type="GO" id="GO:0016887">
    <property type="term" value="F:ATP hydrolysis activity"/>
    <property type="evidence" value="ECO:0007669"/>
    <property type="project" value="InterPro"/>
</dbReference>
<evidence type="ECO:0000256" key="5">
    <source>
        <dbReference type="ARBA" id="ARBA00022840"/>
    </source>
</evidence>
<sequence length="268" mass="29925">MQEAAKTTLSRAGRTGPIHQAHDGRAVAVDVQHLVKTFGKHEAVKDVSFTIGKGEIFGLLGPNGAGKSTTINMMCGYLKPTSGDVSVNGLSLSEHVRQVKRIIGVVPQEIALYKDLNSLENLNFFGKIYGLSTQECKQRAEKLLNFVGLYDRRNEPVKTFSGGMQRRINMAIGLMNEPEFLMMDEPTVGVDPQSREHIFTTIEQLRDQGTTILYTTHYMEEAERLCNHIAIMDQGKIIAAGTLEQLLALRDQQQEVQRRMAYRNCLSN</sequence>
<dbReference type="Pfam" id="PF00005">
    <property type="entry name" value="ABC_tran"/>
    <property type="match status" value="1"/>
</dbReference>
<dbReference type="AlphaFoldDB" id="A0A5J4KRT0"/>
<dbReference type="SMART" id="SM00382">
    <property type="entry name" value="AAA"/>
    <property type="match status" value="1"/>
</dbReference>
<dbReference type="PROSITE" id="PS50893">
    <property type="entry name" value="ABC_TRANSPORTER_2"/>
    <property type="match status" value="1"/>
</dbReference>
<evidence type="ECO:0000256" key="7">
    <source>
        <dbReference type="ARBA" id="ARBA00023136"/>
    </source>
</evidence>
<keyword evidence="2" id="KW-0813">Transport</keyword>
<dbReference type="Proteomes" id="UP000326912">
    <property type="component" value="Unassembled WGS sequence"/>
</dbReference>
<accession>A0A5J4KRT0</accession>
<dbReference type="InterPro" id="IPR003593">
    <property type="entry name" value="AAA+_ATPase"/>
</dbReference>
<keyword evidence="7" id="KW-0472">Membrane</keyword>
<protein>
    <recommendedName>
        <fullName evidence="9">ABC transporter domain-containing protein</fullName>
    </recommendedName>
</protein>
<evidence type="ECO:0000256" key="4">
    <source>
        <dbReference type="ARBA" id="ARBA00022741"/>
    </source>
</evidence>
<keyword evidence="3" id="KW-1003">Cell membrane</keyword>
<dbReference type="GO" id="GO:0005886">
    <property type="term" value="C:plasma membrane"/>
    <property type="evidence" value="ECO:0007669"/>
    <property type="project" value="UniProtKB-SubCell"/>
</dbReference>
<evidence type="ECO:0000256" key="6">
    <source>
        <dbReference type="ARBA" id="ARBA00022967"/>
    </source>
</evidence>
<dbReference type="EMBL" id="BKZW01000002">
    <property type="protein sequence ID" value="GER90605.1"/>
    <property type="molecule type" value="Genomic_DNA"/>
</dbReference>
<name>A0A5J4KRT0_9CHLR</name>
<dbReference type="InterPro" id="IPR017871">
    <property type="entry name" value="ABC_transporter-like_CS"/>
</dbReference>
<dbReference type="InterPro" id="IPR003439">
    <property type="entry name" value="ABC_transporter-like_ATP-bd"/>
</dbReference>
<dbReference type="PANTHER" id="PTHR43582:SF2">
    <property type="entry name" value="LINEARMYCIN RESISTANCE ATP-BINDING PROTEIN LNRL"/>
    <property type="match status" value="1"/>
</dbReference>
<evidence type="ECO:0000256" key="2">
    <source>
        <dbReference type="ARBA" id="ARBA00022448"/>
    </source>
</evidence>
<feature type="region of interest" description="Disordered" evidence="8">
    <location>
        <begin position="1"/>
        <end position="21"/>
    </location>
</feature>
<keyword evidence="6" id="KW-1278">Translocase</keyword>
<comment type="caution">
    <text evidence="10">The sequence shown here is derived from an EMBL/GenBank/DDBJ whole genome shotgun (WGS) entry which is preliminary data.</text>
</comment>
<keyword evidence="5" id="KW-0067">ATP-binding</keyword>
<reference evidence="10 11" key="1">
    <citation type="submission" date="2019-10" db="EMBL/GenBank/DDBJ databases">
        <title>Dictyobacter vulcani sp. nov., within the class Ktedonobacteria, isolated from soil of volcanic Mt. Zao.</title>
        <authorList>
            <person name="Zheng Y."/>
            <person name="Wang C.M."/>
            <person name="Sakai Y."/>
            <person name="Abe K."/>
            <person name="Yokota A."/>
            <person name="Yabe S."/>
        </authorList>
    </citation>
    <scope>NUCLEOTIDE SEQUENCE [LARGE SCALE GENOMIC DNA]</scope>
    <source>
        <strain evidence="10 11">W12</strain>
    </source>
</reference>
<dbReference type="PANTHER" id="PTHR43582">
    <property type="entry name" value="LINEARMYCIN RESISTANCE ATP-BINDING PROTEIN LNRL"/>
    <property type="match status" value="1"/>
</dbReference>
<dbReference type="RefSeq" id="WP_233097859.1">
    <property type="nucleotide sequence ID" value="NZ_BKZW01000002.1"/>
</dbReference>
<dbReference type="FunFam" id="3.40.50.300:FF:000589">
    <property type="entry name" value="ABC transporter, ATP-binding subunit"/>
    <property type="match status" value="1"/>
</dbReference>
<proteinExistence type="predicted"/>
<keyword evidence="11" id="KW-1185">Reference proteome</keyword>
<dbReference type="InterPro" id="IPR027417">
    <property type="entry name" value="P-loop_NTPase"/>
</dbReference>
<evidence type="ECO:0000259" key="9">
    <source>
        <dbReference type="PROSITE" id="PS50893"/>
    </source>
</evidence>